<reference evidence="4 5" key="1">
    <citation type="submission" date="2018-01" db="EMBL/GenBank/DDBJ databases">
        <title>The whole genome sequencing and assembly of Paenibacillus chitinolyticus KCCM 41400 strain.</title>
        <authorList>
            <person name="Kim J.-Y."/>
            <person name="Park M.-K."/>
            <person name="Lee Y.-J."/>
            <person name="Yi H."/>
            <person name="Bahn Y.-S."/>
            <person name="Kim J.F."/>
            <person name="Lee D.-W."/>
        </authorList>
    </citation>
    <scope>NUCLEOTIDE SEQUENCE [LARGE SCALE GENOMIC DNA]</scope>
    <source>
        <strain evidence="4 5">KCCM 41400</strain>
    </source>
</reference>
<name>A0A410WTN0_9BACL</name>
<keyword evidence="6" id="KW-1185">Reference proteome</keyword>
<dbReference type="AlphaFoldDB" id="A0A410WTN0"/>
<evidence type="ECO:0000259" key="2">
    <source>
        <dbReference type="PROSITE" id="PS50975"/>
    </source>
</evidence>
<sequence>MTRIFHVRSLDPALYEDERTVLLSPEMIRACRLAPDSAVKLRFGSASCEAVVRPAAEPGASPDEELCLHPALRRRLGIHGGCRLSLVYQPSAATLYAGPLVGVLLSRLYSSQEMPFGSMTTFCRELTKAGEEAGVSLFFFSPEEIHTFPDLGGLYYDEKWKKGIFPVPHVIYNRLTSRKYENKPEVQHFLKAVQLRHQTHIFNDKYLDKNAVFSALGSETALQNCLPESHPFSNYHMLKAMSARHRTLFIKPASGSLGKGIFRLHVREDGSCEVRFSALSGTVVLPYPDLFEAYFHMAGKIRTQAYQIQEGLDLLTIGGRPVDFRALVQRDGGGEWVLSSIVARIAAEQHFVSNLARGGTMTAVPEALAGTSLASRKGSIQRTLKSTALIVAQAISRNVKGTFGELGVDLALDTAGQVKLLEVNSKPSREEFSLPSPAEETLVRPSVRRLLDYAVYLAGFM</sequence>
<keyword evidence="1" id="KW-0547">Nucleotide-binding</keyword>
<gene>
    <name evidence="3" type="ORF">M5X16_25095</name>
    <name evidence="4" type="ORF">PC41400_08570</name>
</gene>
<dbReference type="Proteomes" id="UP000288943">
    <property type="component" value="Chromosome"/>
</dbReference>
<keyword evidence="1" id="KW-0067">ATP-binding</keyword>
<dbReference type="PROSITE" id="PS50975">
    <property type="entry name" value="ATP_GRASP"/>
    <property type="match status" value="1"/>
</dbReference>
<evidence type="ECO:0000256" key="1">
    <source>
        <dbReference type="PROSITE-ProRule" id="PRU00409"/>
    </source>
</evidence>
<dbReference type="OrthoDB" id="7869153at2"/>
<accession>A0A410WTN0</accession>
<reference evidence="3 6" key="2">
    <citation type="submission" date="2022-05" db="EMBL/GenBank/DDBJ databases">
        <title>Genome Sequencing of Bee-Associated Microbes.</title>
        <authorList>
            <person name="Dunlap C."/>
        </authorList>
    </citation>
    <scope>NUCLEOTIDE SEQUENCE [LARGE SCALE GENOMIC DNA]</scope>
    <source>
        <strain evidence="3 6">NRRL B-23120</strain>
    </source>
</reference>
<dbReference type="Proteomes" id="UP001527202">
    <property type="component" value="Unassembled WGS sequence"/>
</dbReference>
<dbReference type="GO" id="GO:0046872">
    <property type="term" value="F:metal ion binding"/>
    <property type="evidence" value="ECO:0007669"/>
    <property type="project" value="InterPro"/>
</dbReference>
<dbReference type="RefSeq" id="WP_042228967.1">
    <property type="nucleotide sequence ID" value="NZ_CP026520.1"/>
</dbReference>
<dbReference type="SUPFAM" id="SSF56059">
    <property type="entry name" value="Glutathione synthetase ATP-binding domain-like"/>
    <property type="match status" value="1"/>
</dbReference>
<dbReference type="Gene3D" id="3.30.470.20">
    <property type="entry name" value="ATP-grasp fold, B domain"/>
    <property type="match status" value="1"/>
</dbReference>
<proteinExistence type="predicted"/>
<evidence type="ECO:0000313" key="5">
    <source>
        <dbReference type="Proteomes" id="UP000288943"/>
    </source>
</evidence>
<dbReference type="GO" id="GO:0005524">
    <property type="term" value="F:ATP binding"/>
    <property type="evidence" value="ECO:0007669"/>
    <property type="project" value="UniProtKB-UniRule"/>
</dbReference>
<dbReference type="InterPro" id="IPR011761">
    <property type="entry name" value="ATP-grasp"/>
</dbReference>
<evidence type="ECO:0000313" key="6">
    <source>
        <dbReference type="Proteomes" id="UP001527202"/>
    </source>
</evidence>
<evidence type="ECO:0000313" key="3">
    <source>
        <dbReference type="EMBL" id="MCY9599038.1"/>
    </source>
</evidence>
<evidence type="ECO:0000313" key="4">
    <source>
        <dbReference type="EMBL" id="QAV17712.1"/>
    </source>
</evidence>
<protein>
    <submittedName>
        <fullName evidence="3">YheC/YheD family protein</fullName>
    </submittedName>
</protein>
<organism evidence="4 5">
    <name type="scientific">Paenibacillus chitinolyticus</name>
    <dbReference type="NCBI Taxonomy" id="79263"/>
    <lineage>
        <taxon>Bacteria</taxon>
        <taxon>Bacillati</taxon>
        <taxon>Bacillota</taxon>
        <taxon>Bacilli</taxon>
        <taxon>Bacillales</taxon>
        <taxon>Paenibacillaceae</taxon>
        <taxon>Paenibacillus</taxon>
    </lineage>
</organism>
<dbReference type="EMBL" id="CP026520">
    <property type="protein sequence ID" value="QAV17712.1"/>
    <property type="molecule type" value="Genomic_DNA"/>
</dbReference>
<dbReference type="Pfam" id="PF14398">
    <property type="entry name" value="ATPgrasp_YheCD"/>
    <property type="match status" value="1"/>
</dbReference>
<dbReference type="GeneID" id="95374863"/>
<dbReference type="KEGG" id="pchi:PC41400_08570"/>
<feature type="domain" description="ATP-grasp" evidence="2">
    <location>
        <begin position="210"/>
        <end position="452"/>
    </location>
</feature>
<dbReference type="InterPro" id="IPR026838">
    <property type="entry name" value="YheC/D"/>
</dbReference>
<dbReference type="EMBL" id="JAMDMJ010000039">
    <property type="protein sequence ID" value="MCY9599038.1"/>
    <property type="molecule type" value="Genomic_DNA"/>
</dbReference>